<dbReference type="EMBL" id="BART01020132">
    <property type="protein sequence ID" value="GAH00489.1"/>
    <property type="molecule type" value="Genomic_DNA"/>
</dbReference>
<organism evidence="12">
    <name type="scientific">marine sediment metagenome</name>
    <dbReference type="NCBI Taxonomy" id="412755"/>
    <lineage>
        <taxon>unclassified sequences</taxon>
        <taxon>metagenomes</taxon>
        <taxon>ecological metagenomes</taxon>
    </lineage>
</organism>
<reference evidence="12" key="1">
    <citation type="journal article" date="2014" name="Front. Microbiol.">
        <title>High frequency of phylogenetically diverse reductive dehalogenase-homologous genes in deep subseafloor sedimentary metagenomes.</title>
        <authorList>
            <person name="Kawai M."/>
            <person name="Futagami T."/>
            <person name="Toyoda A."/>
            <person name="Takaki Y."/>
            <person name="Nishi S."/>
            <person name="Hori S."/>
            <person name="Arai W."/>
            <person name="Tsubouchi T."/>
            <person name="Morono Y."/>
            <person name="Uchiyama I."/>
            <person name="Ito T."/>
            <person name="Fujiyama A."/>
            <person name="Inagaki F."/>
            <person name="Takami H."/>
        </authorList>
    </citation>
    <scope>NUCLEOTIDE SEQUENCE</scope>
    <source>
        <strain evidence="12">Expedition CK06-06</strain>
    </source>
</reference>
<dbReference type="AlphaFoldDB" id="X1D5Z5"/>
<dbReference type="Gene3D" id="1.20.1580.10">
    <property type="entry name" value="ABC transporter ATPase like domain"/>
    <property type="match status" value="2"/>
</dbReference>
<protein>
    <recommendedName>
        <fullName evidence="11">UvrA interaction domain-containing protein</fullName>
    </recommendedName>
</protein>
<dbReference type="Gene3D" id="3.30.190.20">
    <property type="match status" value="1"/>
</dbReference>
<evidence type="ECO:0000256" key="6">
    <source>
        <dbReference type="ARBA" id="ARBA00022769"/>
    </source>
</evidence>
<evidence type="ECO:0000256" key="9">
    <source>
        <dbReference type="ARBA" id="ARBA00023125"/>
    </source>
</evidence>
<evidence type="ECO:0000256" key="5">
    <source>
        <dbReference type="ARBA" id="ARBA00022763"/>
    </source>
</evidence>
<evidence type="ECO:0000256" key="4">
    <source>
        <dbReference type="ARBA" id="ARBA00022741"/>
    </source>
</evidence>
<keyword evidence="9" id="KW-0238">DNA-binding</keyword>
<dbReference type="GO" id="GO:0004518">
    <property type="term" value="F:nuclease activity"/>
    <property type="evidence" value="ECO:0007669"/>
    <property type="project" value="UniProtKB-KW"/>
</dbReference>
<evidence type="ECO:0000259" key="11">
    <source>
        <dbReference type="Pfam" id="PF17760"/>
    </source>
</evidence>
<comment type="subcellular location">
    <subcellularLocation>
        <location evidence="1">Cytoplasm</location>
    </subcellularLocation>
</comment>
<feature type="non-terminal residue" evidence="12">
    <location>
        <position position="1"/>
    </location>
</feature>
<evidence type="ECO:0000256" key="10">
    <source>
        <dbReference type="ARBA" id="ARBA00023204"/>
    </source>
</evidence>
<accession>X1D5Z5</accession>
<dbReference type="Pfam" id="PF17760">
    <property type="entry name" value="UvrA_inter"/>
    <property type="match status" value="1"/>
</dbReference>
<keyword evidence="3" id="KW-0677">Repeat</keyword>
<dbReference type="GO" id="GO:0005524">
    <property type="term" value="F:ATP binding"/>
    <property type="evidence" value="ECO:0007669"/>
    <property type="project" value="UniProtKB-KW"/>
</dbReference>
<dbReference type="GO" id="GO:0005737">
    <property type="term" value="C:cytoplasm"/>
    <property type="evidence" value="ECO:0007669"/>
    <property type="project" value="UniProtKB-SubCell"/>
</dbReference>
<keyword evidence="10" id="KW-0234">DNA repair</keyword>
<keyword evidence="8" id="KW-0267">Excision nuclease</keyword>
<dbReference type="PANTHER" id="PTHR43152:SF3">
    <property type="entry name" value="UVRABC SYSTEM PROTEIN A"/>
    <property type="match status" value="1"/>
</dbReference>
<keyword evidence="2" id="KW-0963">Cytoplasm</keyword>
<dbReference type="PANTHER" id="PTHR43152">
    <property type="entry name" value="UVRABC SYSTEM PROTEIN A"/>
    <property type="match status" value="1"/>
</dbReference>
<feature type="non-terminal residue" evidence="12">
    <location>
        <position position="293"/>
    </location>
</feature>
<dbReference type="GO" id="GO:0003677">
    <property type="term" value="F:DNA binding"/>
    <property type="evidence" value="ECO:0007669"/>
    <property type="project" value="UniProtKB-KW"/>
</dbReference>
<comment type="caution">
    <text evidence="12">The sequence shown here is derived from an EMBL/GenBank/DDBJ whole genome shotgun (WGS) entry which is preliminary data.</text>
</comment>
<keyword evidence="5" id="KW-0227">DNA damage</keyword>
<name>X1D5Z5_9ZZZZ</name>
<evidence type="ECO:0000256" key="8">
    <source>
        <dbReference type="ARBA" id="ARBA00022881"/>
    </source>
</evidence>
<dbReference type="InterPro" id="IPR041102">
    <property type="entry name" value="UvrA_inter"/>
</dbReference>
<keyword evidence="7" id="KW-0067">ATP-binding</keyword>
<proteinExistence type="predicted"/>
<evidence type="ECO:0000256" key="1">
    <source>
        <dbReference type="ARBA" id="ARBA00004496"/>
    </source>
</evidence>
<feature type="domain" description="UvrA interaction" evidence="11">
    <location>
        <begin position="90"/>
        <end position="192"/>
    </location>
</feature>
<sequence length="293" mass="33563">TLYAEGNRRYVDTLSTYERQFVETSPKPQYTLIDNLLASIAIEQRNQGSTPRSTLGTLTEIFDYLRILFAHKAVAFCPETGERIESITKEFVADKILEEHLGQKIIILAPIEKMKQESFEQFTMRLLQKGFLRLEVDLTLYELDDEIPFSEKKKHQMALVIDRFSLTSKDRPRLIEALELTCSISNDQILIVTGKIRQFFSLSFAVASSGRSYPKLTPQSFSFNHIEGMCPTCKGLAEVRKRICSDCKGSRLNTLSRLAELEEHTLFDLTTLPLTELSYFLDNLPNYPLLEEA</sequence>
<dbReference type="InterPro" id="IPR027417">
    <property type="entry name" value="P-loop_NTPase"/>
</dbReference>
<evidence type="ECO:0000256" key="7">
    <source>
        <dbReference type="ARBA" id="ARBA00022840"/>
    </source>
</evidence>
<keyword evidence="4" id="KW-0547">Nucleotide-binding</keyword>
<evidence type="ECO:0000256" key="2">
    <source>
        <dbReference type="ARBA" id="ARBA00022490"/>
    </source>
</evidence>
<evidence type="ECO:0000256" key="3">
    <source>
        <dbReference type="ARBA" id="ARBA00022737"/>
    </source>
</evidence>
<evidence type="ECO:0000313" key="12">
    <source>
        <dbReference type="EMBL" id="GAH00489.1"/>
    </source>
</evidence>
<dbReference type="Gene3D" id="3.40.50.300">
    <property type="entry name" value="P-loop containing nucleotide triphosphate hydrolases"/>
    <property type="match status" value="1"/>
</dbReference>
<keyword evidence="6" id="KW-0228">DNA excision</keyword>
<dbReference type="GO" id="GO:0006281">
    <property type="term" value="P:DNA repair"/>
    <property type="evidence" value="ECO:0007669"/>
    <property type="project" value="UniProtKB-KW"/>
</dbReference>
<gene>
    <name evidence="12" type="ORF">S01H4_37471</name>
</gene>